<evidence type="ECO:0000313" key="2">
    <source>
        <dbReference type="Proteomes" id="UP001162131"/>
    </source>
</evidence>
<accession>A0AAU9JQS3</accession>
<evidence type="ECO:0000313" key="1">
    <source>
        <dbReference type="EMBL" id="CAG9328695.1"/>
    </source>
</evidence>
<dbReference type="Proteomes" id="UP001162131">
    <property type="component" value="Unassembled WGS sequence"/>
</dbReference>
<gene>
    <name evidence="1" type="ORF">BSTOLATCC_MIC46686</name>
</gene>
<proteinExistence type="predicted"/>
<organism evidence="1 2">
    <name type="scientific">Blepharisma stoltei</name>
    <dbReference type="NCBI Taxonomy" id="1481888"/>
    <lineage>
        <taxon>Eukaryota</taxon>
        <taxon>Sar</taxon>
        <taxon>Alveolata</taxon>
        <taxon>Ciliophora</taxon>
        <taxon>Postciliodesmatophora</taxon>
        <taxon>Heterotrichea</taxon>
        <taxon>Heterotrichida</taxon>
        <taxon>Blepharismidae</taxon>
        <taxon>Blepharisma</taxon>
    </lineage>
</organism>
<keyword evidence="2" id="KW-1185">Reference proteome</keyword>
<dbReference type="EMBL" id="CAJZBQ010000046">
    <property type="protein sequence ID" value="CAG9328695.1"/>
    <property type="molecule type" value="Genomic_DNA"/>
</dbReference>
<name>A0AAU9JQS3_9CILI</name>
<sequence length="70" mass="8639">MKKLKLKFINYLFSYIYLEEMLITCWDYRRFSNIEAFKLSLMNKITDCITFNRTVLKFLVSALFNRFMIF</sequence>
<protein>
    <submittedName>
        <fullName evidence="1">Uncharacterized protein</fullName>
    </submittedName>
</protein>
<comment type="caution">
    <text evidence="1">The sequence shown here is derived from an EMBL/GenBank/DDBJ whole genome shotgun (WGS) entry which is preliminary data.</text>
</comment>
<reference evidence="1" key="1">
    <citation type="submission" date="2021-09" db="EMBL/GenBank/DDBJ databases">
        <authorList>
            <consortium name="AG Swart"/>
            <person name="Singh M."/>
            <person name="Singh A."/>
            <person name="Seah K."/>
            <person name="Emmerich C."/>
        </authorList>
    </citation>
    <scope>NUCLEOTIDE SEQUENCE</scope>
    <source>
        <strain evidence="1">ATCC30299</strain>
    </source>
</reference>
<dbReference type="AlphaFoldDB" id="A0AAU9JQS3"/>